<dbReference type="InterPro" id="IPR004166">
    <property type="entry name" value="a-kinase_dom"/>
</dbReference>
<dbReference type="PROSITE" id="PS51158">
    <property type="entry name" value="ALPHA_KINASE"/>
    <property type="match status" value="1"/>
</dbReference>
<dbReference type="Proteomes" id="UP001221142">
    <property type="component" value="Unassembled WGS sequence"/>
</dbReference>
<evidence type="ECO:0000256" key="5">
    <source>
        <dbReference type="ARBA" id="ARBA00022840"/>
    </source>
</evidence>
<gene>
    <name evidence="8" type="ORF">FB45DRAFT_1029276</name>
</gene>
<evidence type="ECO:0000256" key="1">
    <source>
        <dbReference type="ARBA" id="ARBA00022527"/>
    </source>
</evidence>
<dbReference type="PANTHER" id="PTHR45992:SF2">
    <property type="entry name" value="EUKARYOTIC ELONGATION FACTOR 2 KINASE"/>
    <property type="match status" value="1"/>
</dbReference>
<feature type="compositionally biased region" description="Acidic residues" evidence="6">
    <location>
        <begin position="646"/>
        <end position="655"/>
    </location>
</feature>
<evidence type="ECO:0000313" key="8">
    <source>
        <dbReference type="EMBL" id="KAJ7626898.1"/>
    </source>
</evidence>
<dbReference type="SUPFAM" id="SSF56112">
    <property type="entry name" value="Protein kinase-like (PK-like)"/>
    <property type="match status" value="1"/>
</dbReference>
<evidence type="ECO:0000313" key="9">
    <source>
        <dbReference type="Proteomes" id="UP001221142"/>
    </source>
</evidence>
<feature type="region of interest" description="Disordered" evidence="6">
    <location>
        <begin position="624"/>
        <end position="655"/>
    </location>
</feature>
<name>A0AAD7BPB7_9AGAR</name>
<feature type="compositionally biased region" description="Low complexity" evidence="6">
    <location>
        <begin position="84"/>
        <end position="103"/>
    </location>
</feature>
<keyword evidence="9" id="KW-1185">Reference proteome</keyword>
<keyword evidence="3" id="KW-0547">Nucleotide-binding</keyword>
<dbReference type="EMBL" id="JARKIF010000011">
    <property type="protein sequence ID" value="KAJ7626898.1"/>
    <property type="molecule type" value="Genomic_DNA"/>
</dbReference>
<evidence type="ECO:0000259" key="7">
    <source>
        <dbReference type="PROSITE" id="PS51158"/>
    </source>
</evidence>
<organism evidence="8 9">
    <name type="scientific">Roridomyces roridus</name>
    <dbReference type="NCBI Taxonomy" id="1738132"/>
    <lineage>
        <taxon>Eukaryota</taxon>
        <taxon>Fungi</taxon>
        <taxon>Dikarya</taxon>
        <taxon>Basidiomycota</taxon>
        <taxon>Agaricomycotina</taxon>
        <taxon>Agaricomycetes</taxon>
        <taxon>Agaricomycetidae</taxon>
        <taxon>Agaricales</taxon>
        <taxon>Marasmiineae</taxon>
        <taxon>Mycenaceae</taxon>
        <taxon>Roridomyces</taxon>
    </lineage>
</organism>
<reference evidence="8" key="1">
    <citation type="submission" date="2023-03" db="EMBL/GenBank/DDBJ databases">
        <title>Massive genome expansion in bonnet fungi (Mycena s.s.) driven by repeated elements and novel gene families across ecological guilds.</title>
        <authorList>
            <consortium name="Lawrence Berkeley National Laboratory"/>
            <person name="Harder C.B."/>
            <person name="Miyauchi S."/>
            <person name="Viragh M."/>
            <person name="Kuo A."/>
            <person name="Thoen E."/>
            <person name="Andreopoulos B."/>
            <person name="Lu D."/>
            <person name="Skrede I."/>
            <person name="Drula E."/>
            <person name="Henrissat B."/>
            <person name="Morin E."/>
            <person name="Kohler A."/>
            <person name="Barry K."/>
            <person name="LaButti K."/>
            <person name="Morin E."/>
            <person name="Salamov A."/>
            <person name="Lipzen A."/>
            <person name="Mereny Z."/>
            <person name="Hegedus B."/>
            <person name="Baldrian P."/>
            <person name="Stursova M."/>
            <person name="Weitz H."/>
            <person name="Taylor A."/>
            <person name="Grigoriev I.V."/>
            <person name="Nagy L.G."/>
            <person name="Martin F."/>
            <person name="Kauserud H."/>
        </authorList>
    </citation>
    <scope>NUCLEOTIDE SEQUENCE</scope>
    <source>
        <strain evidence="8">9284</strain>
    </source>
</reference>
<keyword evidence="4 8" id="KW-0418">Kinase</keyword>
<evidence type="ECO:0000256" key="3">
    <source>
        <dbReference type="ARBA" id="ARBA00022741"/>
    </source>
</evidence>
<keyword evidence="2" id="KW-0808">Transferase</keyword>
<dbReference type="Pfam" id="PF02816">
    <property type="entry name" value="Alpha_kinase"/>
    <property type="match status" value="1"/>
</dbReference>
<dbReference type="Gene3D" id="3.20.200.10">
    <property type="entry name" value="MHCK/EF2 kinase"/>
    <property type="match status" value="1"/>
</dbReference>
<keyword evidence="5" id="KW-0067">ATP-binding</keyword>
<dbReference type="CDD" id="cd04515">
    <property type="entry name" value="Alpha_kinase"/>
    <property type="match status" value="1"/>
</dbReference>
<dbReference type="GO" id="GO:0005524">
    <property type="term" value="F:ATP binding"/>
    <property type="evidence" value="ECO:0007669"/>
    <property type="project" value="UniProtKB-KW"/>
</dbReference>
<evidence type="ECO:0000256" key="6">
    <source>
        <dbReference type="SAM" id="MobiDB-lite"/>
    </source>
</evidence>
<proteinExistence type="predicted"/>
<comment type="caution">
    <text evidence="8">The sequence shown here is derived from an EMBL/GenBank/DDBJ whole genome shotgun (WGS) entry which is preliminary data.</text>
</comment>
<feature type="domain" description="Alpha-type protein kinase" evidence="7">
    <location>
        <begin position="361"/>
        <end position="618"/>
    </location>
</feature>
<dbReference type="GO" id="GO:1903013">
    <property type="term" value="P:response to differentiation-inducing factor 1"/>
    <property type="evidence" value="ECO:0007669"/>
    <property type="project" value="TreeGrafter"/>
</dbReference>
<sequence>MTETAPSECSDCGTTFRLRTDDSICQKCEKLSQFKRDTADYQQLEEQPQCAFCGLTRRNNMPLIGTIQTCGASRCVDEARKENGSATSGTQGGSTSNNNNTNSVPETYEARAAAMKQRLRTSVGTTRAGTSLHTAALIFHEGGTGGQAEDMIRLAVMTRMSDSKATNTKIGNLIKLYRSSIPMPDLVQEIVDVVSPQFVKYKLGMLPLEIGDVDLRWSGNRLPEPNSMTGSLANFYMMHSSTTEKIATYVNNIPSIFRTLARGHNTKLLCLELVVNMDSYGDREELDAVARNLNVDEPNSTSRKRAISGTSSGGLSKRLRALTNSNIGSTLGSRFGAAGSSRTPALMTPKTQSRVTLERCDISVHPPQYEPELIQKSGQIEAVIDDVHFAKGGSKLAYDVRDDLFVNDKEERAVAKRIYRTSDDDSHSLSNGVSVVHNRALLESECHRLALGRELFGDFVAYCKEMDVAIFNFIEFSSAYLAQEMLVQVTRSPSVASGLDSFEDEGMTWMVEPKRAAAVIQFTSTLDHKARGSDLTHLTIHSFAHYVFGSATGTLVMADIQGTPATVRGHDGLVLFDVMTHTQDGGSGLGDFGFEGIESFINTHQCNQLCKRLEFDDIFPLELPADIPGPDATEASGSEGAGHGEDGDDQDVGDD</sequence>
<keyword evidence="1" id="KW-0723">Serine/threonine-protein kinase</keyword>
<protein>
    <submittedName>
        <fullName evidence="8">Kinase-like domain-containing protein</fullName>
    </submittedName>
</protein>
<accession>A0AAD7BPB7</accession>
<dbReference type="InterPro" id="IPR051852">
    <property type="entry name" value="Alpha-type_PK"/>
</dbReference>
<dbReference type="SMART" id="SM00811">
    <property type="entry name" value="Alpha_kinase"/>
    <property type="match status" value="1"/>
</dbReference>
<feature type="region of interest" description="Disordered" evidence="6">
    <location>
        <begin position="82"/>
        <end position="104"/>
    </location>
</feature>
<evidence type="ECO:0000256" key="2">
    <source>
        <dbReference type="ARBA" id="ARBA00022679"/>
    </source>
</evidence>
<dbReference type="PANTHER" id="PTHR45992">
    <property type="entry name" value="EUKARYOTIC ELONGATION FACTOR 2 KINASE-RELATED"/>
    <property type="match status" value="1"/>
</dbReference>
<evidence type="ECO:0000256" key="4">
    <source>
        <dbReference type="ARBA" id="ARBA00022777"/>
    </source>
</evidence>
<dbReference type="GO" id="GO:0004674">
    <property type="term" value="F:protein serine/threonine kinase activity"/>
    <property type="evidence" value="ECO:0007669"/>
    <property type="project" value="UniProtKB-KW"/>
</dbReference>
<dbReference type="AlphaFoldDB" id="A0AAD7BPB7"/>
<dbReference type="InterPro" id="IPR011009">
    <property type="entry name" value="Kinase-like_dom_sf"/>
</dbReference>
<dbReference type="GO" id="GO:0031037">
    <property type="term" value="P:myosin II filament disassembly"/>
    <property type="evidence" value="ECO:0007669"/>
    <property type="project" value="TreeGrafter"/>
</dbReference>